<protein>
    <recommendedName>
        <fullName evidence="3">Phage gp6-like head-tail connector protein</fullName>
    </recommendedName>
</protein>
<evidence type="ECO:0008006" key="3">
    <source>
        <dbReference type="Google" id="ProtNLM"/>
    </source>
</evidence>
<dbReference type="Proteomes" id="UP000077856">
    <property type="component" value="Chromosome"/>
</dbReference>
<proteinExistence type="predicted"/>
<accession>A0A160MAM7</accession>
<gene>
    <name evidence="1" type="ORF">A361_10500</name>
</gene>
<dbReference type="InterPro" id="IPR006450">
    <property type="entry name" value="Phage_HK97_gp6-like"/>
</dbReference>
<organism evidence="1 2">
    <name type="scientific">Cytobacillus oceanisediminis 2691</name>
    <dbReference type="NCBI Taxonomy" id="1196031"/>
    <lineage>
        <taxon>Bacteria</taxon>
        <taxon>Bacillati</taxon>
        <taxon>Bacillota</taxon>
        <taxon>Bacilli</taxon>
        <taxon>Bacillales</taxon>
        <taxon>Bacillaceae</taxon>
        <taxon>Cytobacillus</taxon>
    </lineage>
</organism>
<dbReference type="eggNOG" id="ENOG502ZHBZ">
    <property type="taxonomic scope" value="Bacteria"/>
</dbReference>
<evidence type="ECO:0000313" key="1">
    <source>
        <dbReference type="EMBL" id="AND39543.1"/>
    </source>
</evidence>
<reference evidence="1 2" key="1">
    <citation type="submission" date="2016-04" db="EMBL/GenBank/DDBJ databases">
        <title>Complete genome sequence of Bacillus oceanisediminis strain 2691.</title>
        <authorList>
            <person name="Jeong H."/>
            <person name="Kim H.J."/>
            <person name="Lee D.-W."/>
        </authorList>
    </citation>
    <scope>NUCLEOTIDE SEQUENCE [LARGE SCALE GENOMIC DNA]</scope>
    <source>
        <strain evidence="1 2">2691</strain>
    </source>
</reference>
<name>A0A160MAM7_9BACI</name>
<dbReference type="RefSeq" id="WP_019381859.1">
    <property type="nucleotide sequence ID" value="NZ_CP015506.1"/>
</dbReference>
<dbReference type="NCBIfam" id="TIGR01560">
    <property type="entry name" value="put_DNA_pack"/>
    <property type="match status" value="1"/>
</dbReference>
<sequence>MKISEITIQDLKEYAHELNDDPEINRTFTNILMACKAYIKGYTGLTLEQMDNKEDLTMVLMVLANELYENRSYTVQNDKVNTVIKSILDMYSVNLL</sequence>
<dbReference type="STRING" id="1196031.A361_10500"/>
<dbReference type="EMBL" id="CP015506">
    <property type="protein sequence ID" value="AND39543.1"/>
    <property type="molecule type" value="Genomic_DNA"/>
</dbReference>
<dbReference type="AlphaFoldDB" id="A0A160MAM7"/>
<dbReference type="KEGG" id="bon:A361_10500"/>
<dbReference type="CDD" id="cd08054">
    <property type="entry name" value="gp6"/>
    <property type="match status" value="1"/>
</dbReference>
<evidence type="ECO:0000313" key="2">
    <source>
        <dbReference type="Proteomes" id="UP000077856"/>
    </source>
</evidence>